<accession>A0AB39JFB9</accession>
<sequence>MKSIILFGKGPSVSKCTKEIVDKYDDIAIVNYPVLNEFF</sequence>
<organism evidence="1">
    <name type="scientific">Florenciella sp. virus SA2</name>
    <dbReference type="NCBI Taxonomy" id="3240092"/>
    <lineage>
        <taxon>Viruses</taxon>
    </lineage>
</organism>
<reference evidence="1" key="1">
    <citation type="submission" date="2024-03" db="EMBL/GenBank/DDBJ databases">
        <title>Eukaryotic viruses encode the ribosomal protein eL40.</title>
        <authorList>
            <person name="Thomy J."/>
            <person name="Schvarcz C.R."/>
            <person name="McBeain K.A."/>
            <person name="Edwards K.F."/>
            <person name="Steward G.F."/>
        </authorList>
    </citation>
    <scope>NUCLEOTIDE SEQUENCE</scope>
    <source>
        <strain evidence="1">FloV-SA2</strain>
    </source>
</reference>
<name>A0AB39JFB9_9VIRU</name>
<dbReference type="EMBL" id="PP542043">
    <property type="protein sequence ID" value="XDO02299.1"/>
    <property type="molecule type" value="Genomic_DNA"/>
</dbReference>
<evidence type="ECO:0000313" key="1">
    <source>
        <dbReference type="EMBL" id="XDO02299.1"/>
    </source>
</evidence>
<proteinExistence type="predicted"/>
<protein>
    <submittedName>
        <fullName evidence="1">Uncharacterized protein</fullName>
    </submittedName>
</protein>
<gene>
    <name evidence="1" type="ORF">FloV-SA2_00481</name>
</gene>